<name>A0A915B0Z1_PARUN</name>
<organism evidence="2 3">
    <name type="scientific">Parascaris univalens</name>
    <name type="common">Nematode worm</name>
    <dbReference type="NCBI Taxonomy" id="6257"/>
    <lineage>
        <taxon>Eukaryota</taxon>
        <taxon>Metazoa</taxon>
        <taxon>Ecdysozoa</taxon>
        <taxon>Nematoda</taxon>
        <taxon>Chromadorea</taxon>
        <taxon>Rhabditida</taxon>
        <taxon>Spirurina</taxon>
        <taxon>Ascaridomorpha</taxon>
        <taxon>Ascaridoidea</taxon>
        <taxon>Ascarididae</taxon>
        <taxon>Parascaris</taxon>
    </lineage>
</organism>
<evidence type="ECO:0000313" key="2">
    <source>
        <dbReference type="Proteomes" id="UP000887569"/>
    </source>
</evidence>
<evidence type="ECO:0000256" key="1">
    <source>
        <dbReference type="SAM" id="MobiDB-lite"/>
    </source>
</evidence>
<dbReference type="Proteomes" id="UP000887569">
    <property type="component" value="Unplaced"/>
</dbReference>
<protein>
    <submittedName>
        <fullName evidence="3">Uncharacterized protein</fullName>
    </submittedName>
</protein>
<dbReference type="WBParaSite" id="PgR022X_g117_t01">
    <property type="protein sequence ID" value="PgR022X_g117_t01"/>
    <property type="gene ID" value="PgR022X_g117"/>
</dbReference>
<feature type="region of interest" description="Disordered" evidence="1">
    <location>
        <begin position="81"/>
        <end position="112"/>
    </location>
</feature>
<keyword evidence="2" id="KW-1185">Reference proteome</keyword>
<accession>A0A915B0Z1</accession>
<sequence length="134" mass="14624">FINCQWRCAFQVALINCSFFFSQNVRGELTSYCSQHITISTTDLSTNQTHITYNLLSCKTQQALPRHSIIESLTVSPMPDELIPNGGSSGGTPLSSKAIDKGCHLSSRSSSNDATTMISNRIAQISSNYTNSVK</sequence>
<proteinExistence type="predicted"/>
<dbReference type="AlphaFoldDB" id="A0A915B0Z1"/>
<reference evidence="3" key="1">
    <citation type="submission" date="2022-11" db="UniProtKB">
        <authorList>
            <consortium name="WormBaseParasite"/>
        </authorList>
    </citation>
    <scope>IDENTIFICATION</scope>
</reference>
<evidence type="ECO:0000313" key="3">
    <source>
        <dbReference type="WBParaSite" id="PgR022X_g117_t01"/>
    </source>
</evidence>